<feature type="binding site" evidence="5">
    <location>
        <position position="342"/>
    </location>
    <ligand>
        <name>Zn(2+)</name>
        <dbReference type="ChEBI" id="CHEBI:29105"/>
    </ligand>
</feature>
<dbReference type="GO" id="GO:0032259">
    <property type="term" value="P:methylation"/>
    <property type="evidence" value="ECO:0007669"/>
    <property type="project" value="UniProtKB-KW"/>
</dbReference>
<dbReference type="PANTHER" id="PTHR46015:SF1">
    <property type="entry name" value="HOMOCYSTEINE S-METHYLTRANSFERASE-LIKE ISOFORM 1"/>
    <property type="match status" value="1"/>
</dbReference>
<dbReference type="GO" id="GO:0033528">
    <property type="term" value="P:S-methylmethionine cycle"/>
    <property type="evidence" value="ECO:0007669"/>
    <property type="project" value="TreeGrafter"/>
</dbReference>
<evidence type="ECO:0000313" key="7">
    <source>
        <dbReference type="EMBL" id="RKP11464.1"/>
    </source>
</evidence>
<comment type="cofactor">
    <cofactor evidence="5">
        <name>Zn(2+)</name>
        <dbReference type="ChEBI" id="CHEBI:29105"/>
    </cofactor>
</comment>
<proteinExistence type="predicted"/>
<keyword evidence="2 5" id="KW-0808">Transferase</keyword>
<name>A0A4P9XYL2_9FUNG</name>
<dbReference type="InterPro" id="IPR036589">
    <property type="entry name" value="HCY_dom_sf"/>
</dbReference>
<gene>
    <name evidence="7" type="ORF">BJ684DRAFT_21965</name>
</gene>
<keyword evidence="3 5" id="KW-0479">Metal-binding</keyword>
<dbReference type="Pfam" id="PF02574">
    <property type="entry name" value="S-methyl_trans"/>
    <property type="match status" value="1"/>
</dbReference>
<keyword evidence="8" id="KW-1185">Reference proteome</keyword>
<feature type="binding site" evidence="5">
    <location>
        <position position="257"/>
    </location>
    <ligand>
        <name>Zn(2+)</name>
        <dbReference type="ChEBI" id="CHEBI:29105"/>
    </ligand>
</feature>
<evidence type="ECO:0000256" key="2">
    <source>
        <dbReference type="ARBA" id="ARBA00022679"/>
    </source>
</evidence>
<keyword evidence="1 5" id="KW-0489">Methyltransferase</keyword>
<dbReference type="PANTHER" id="PTHR46015">
    <property type="entry name" value="ZGC:172121"/>
    <property type="match status" value="1"/>
</dbReference>
<evidence type="ECO:0000256" key="4">
    <source>
        <dbReference type="ARBA" id="ARBA00022833"/>
    </source>
</evidence>
<dbReference type="InterPro" id="IPR051486">
    <property type="entry name" value="Hcy_S-methyltransferase"/>
</dbReference>
<dbReference type="EMBL" id="KZ988888">
    <property type="protein sequence ID" value="RKP11464.1"/>
    <property type="molecule type" value="Genomic_DNA"/>
</dbReference>
<reference evidence="8" key="1">
    <citation type="journal article" date="2018" name="Nat. Microbiol.">
        <title>Leveraging single-cell genomics to expand the fungal tree of life.</title>
        <authorList>
            <person name="Ahrendt S.R."/>
            <person name="Quandt C.A."/>
            <person name="Ciobanu D."/>
            <person name="Clum A."/>
            <person name="Salamov A."/>
            <person name="Andreopoulos B."/>
            <person name="Cheng J.F."/>
            <person name="Woyke T."/>
            <person name="Pelin A."/>
            <person name="Henrissat B."/>
            <person name="Reynolds N.K."/>
            <person name="Benny G.L."/>
            <person name="Smith M.E."/>
            <person name="James T.Y."/>
            <person name="Grigoriev I.V."/>
        </authorList>
    </citation>
    <scope>NUCLEOTIDE SEQUENCE [LARGE SCALE GENOMIC DNA]</scope>
</reference>
<dbReference type="GO" id="GO:0046872">
    <property type="term" value="F:metal ion binding"/>
    <property type="evidence" value="ECO:0007669"/>
    <property type="project" value="UniProtKB-KW"/>
</dbReference>
<dbReference type="Proteomes" id="UP000267251">
    <property type="component" value="Unassembled WGS sequence"/>
</dbReference>
<dbReference type="InterPro" id="IPR003726">
    <property type="entry name" value="HCY_dom"/>
</dbReference>
<dbReference type="PROSITE" id="PS50970">
    <property type="entry name" value="HCY"/>
    <property type="match status" value="1"/>
</dbReference>
<organism evidence="7 8">
    <name type="scientific">Piptocephalis cylindrospora</name>
    <dbReference type="NCBI Taxonomy" id="1907219"/>
    <lineage>
        <taxon>Eukaryota</taxon>
        <taxon>Fungi</taxon>
        <taxon>Fungi incertae sedis</taxon>
        <taxon>Zoopagomycota</taxon>
        <taxon>Zoopagomycotina</taxon>
        <taxon>Zoopagomycetes</taxon>
        <taxon>Zoopagales</taxon>
        <taxon>Piptocephalidaceae</taxon>
        <taxon>Piptocephalis</taxon>
    </lineage>
</organism>
<dbReference type="OrthoDB" id="261426at2759"/>
<keyword evidence="4 5" id="KW-0862">Zinc</keyword>
<feature type="binding site" evidence="5">
    <location>
        <position position="343"/>
    </location>
    <ligand>
        <name>Zn(2+)</name>
        <dbReference type="ChEBI" id="CHEBI:29105"/>
    </ligand>
</feature>
<dbReference type="GO" id="GO:0008898">
    <property type="term" value="F:S-adenosylmethionine-homocysteine S-methyltransferase activity"/>
    <property type="evidence" value="ECO:0007669"/>
    <property type="project" value="TreeGrafter"/>
</dbReference>
<evidence type="ECO:0000256" key="5">
    <source>
        <dbReference type="PROSITE-ProRule" id="PRU00333"/>
    </source>
</evidence>
<evidence type="ECO:0000259" key="6">
    <source>
        <dbReference type="PROSITE" id="PS50970"/>
    </source>
</evidence>
<dbReference type="AlphaFoldDB" id="A0A4P9XYL2"/>
<evidence type="ECO:0000313" key="8">
    <source>
        <dbReference type="Proteomes" id="UP000267251"/>
    </source>
</evidence>
<evidence type="ECO:0000256" key="1">
    <source>
        <dbReference type="ARBA" id="ARBA00022603"/>
    </source>
</evidence>
<sequence>MSQAFPNPLQSLPTHQGVIVVDGGLGTLLQDHLDSSSPLAKAMWNASLIVTHPSIIQDAHLQYLEAGAQIITTATYQLSETSIARAVELATAEATPLPADPPITPVGLMTVAIKAAIDAREMYYARHPEAGTRVIAISMGSTGAQLGGGREYSGDYPGWSEERVASSWKSRLAQVREAAAILGLSDFCLAIETVPSLSETRAIAQALTEPAHVHSGIWSILSLVGSKLGESSTGEPLPDLFSLLHPIPHLAAMGINCSPISIALHPLLSSPSFPYSPALFCCPNGMVWDVQGCRWLEEPEEGNPQAGSDGAYTGPERWAAHLVRQVRSGSGPSPPLLLLGGCCMTTPAHITALSRALSPISHIV</sequence>
<evidence type="ECO:0000256" key="3">
    <source>
        <dbReference type="ARBA" id="ARBA00022723"/>
    </source>
</evidence>
<dbReference type="Gene3D" id="3.20.20.330">
    <property type="entry name" value="Homocysteine-binding-like domain"/>
    <property type="match status" value="1"/>
</dbReference>
<feature type="domain" description="Hcy-binding" evidence="6">
    <location>
        <begin position="7"/>
        <end position="357"/>
    </location>
</feature>
<protein>
    <submittedName>
        <fullName evidence="7">Homocysteine S-methyltransferase</fullName>
    </submittedName>
</protein>
<dbReference type="SUPFAM" id="SSF82282">
    <property type="entry name" value="Homocysteine S-methyltransferase"/>
    <property type="match status" value="1"/>
</dbReference>
<accession>A0A4P9XYL2</accession>
<dbReference type="GO" id="GO:0009086">
    <property type="term" value="P:methionine biosynthetic process"/>
    <property type="evidence" value="ECO:0007669"/>
    <property type="project" value="TreeGrafter"/>
</dbReference>